<keyword evidence="16" id="KW-1185">Reference proteome</keyword>
<feature type="region of interest" description="Disordered" evidence="13">
    <location>
        <begin position="1903"/>
        <end position="1924"/>
    </location>
</feature>
<keyword evidence="10" id="KW-0804">Transcription</keyword>
<evidence type="ECO:0000256" key="7">
    <source>
        <dbReference type="ARBA" id="ARBA00023125"/>
    </source>
</evidence>
<evidence type="ECO:0000256" key="9">
    <source>
        <dbReference type="ARBA" id="ARBA00023159"/>
    </source>
</evidence>
<evidence type="ECO:0000256" key="4">
    <source>
        <dbReference type="ARBA" id="ARBA00022705"/>
    </source>
</evidence>
<keyword evidence="8 14" id="KW-0472">Membrane</keyword>
<feature type="region of interest" description="Disordered" evidence="13">
    <location>
        <begin position="1025"/>
        <end position="1053"/>
    </location>
</feature>
<dbReference type="SUPFAM" id="SSF53335">
    <property type="entry name" value="S-adenosyl-L-methionine-dependent methyltransferases"/>
    <property type="match status" value="1"/>
</dbReference>
<dbReference type="InterPro" id="IPR000647">
    <property type="entry name" value="CTF/NFI"/>
</dbReference>
<feature type="transmembrane region" description="Helical" evidence="14">
    <location>
        <begin position="280"/>
        <end position="304"/>
    </location>
</feature>
<dbReference type="InterPro" id="IPR003689">
    <property type="entry name" value="ZIP"/>
</dbReference>
<dbReference type="GO" id="GO:0051239">
    <property type="term" value="P:regulation of multicellular organismal process"/>
    <property type="evidence" value="ECO:0007669"/>
    <property type="project" value="UniProtKB-ARBA"/>
</dbReference>
<keyword evidence="11" id="KW-0539">Nucleus</keyword>
<dbReference type="InterPro" id="IPR020604">
    <property type="entry name" value="CTF/NFI_DNA-bd-dom"/>
</dbReference>
<dbReference type="GO" id="GO:0032259">
    <property type="term" value="P:methylation"/>
    <property type="evidence" value="ECO:0007669"/>
    <property type="project" value="InterPro"/>
</dbReference>
<feature type="compositionally biased region" description="Low complexity" evidence="13">
    <location>
        <begin position="1261"/>
        <end position="1271"/>
    </location>
</feature>
<dbReference type="GO" id="GO:0005634">
    <property type="term" value="C:nucleus"/>
    <property type="evidence" value="ECO:0000318"/>
    <property type="project" value="GO_Central"/>
</dbReference>
<dbReference type="GO" id="GO:0000981">
    <property type="term" value="F:DNA-binding transcription factor activity, RNA polymerase II-specific"/>
    <property type="evidence" value="ECO:0000318"/>
    <property type="project" value="GO_Central"/>
</dbReference>
<feature type="compositionally biased region" description="Low complexity" evidence="13">
    <location>
        <begin position="1798"/>
        <end position="1808"/>
    </location>
</feature>
<keyword evidence="4" id="KW-0235">DNA replication</keyword>
<evidence type="ECO:0000256" key="12">
    <source>
        <dbReference type="PROSITE-ProRule" id="PRU00489"/>
    </source>
</evidence>
<evidence type="ECO:0000256" key="3">
    <source>
        <dbReference type="ARBA" id="ARBA00022692"/>
    </source>
</evidence>
<dbReference type="GO" id="GO:0045893">
    <property type="term" value="P:positive regulation of DNA-templated transcription"/>
    <property type="evidence" value="ECO:0007669"/>
    <property type="project" value="UniProtKB-ARBA"/>
</dbReference>
<keyword evidence="5 14" id="KW-1133">Transmembrane helix</keyword>
<comment type="similarity">
    <text evidence="12">Belongs to the MT-A70-like family.</text>
</comment>
<evidence type="ECO:0000256" key="14">
    <source>
        <dbReference type="SAM" id="Phobius"/>
    </source>
</evidence>
<dbReference type="Pfam" id="PF03165">
    <property type="entry name" value="MH1"/>
    <property type="match status" value="1"/>
</dbReference>
<dbReference type="InterPro" id="IPR003619">
    <property type="entry name" value="MAD_homology1_Dwarfin-type"/>
</dbReference>
<keyword evidence="7" id="KW-0238">DNA-binding</keyword>
<feature type="transmembrane region" description="Helical" evidence="14">
    <location>
        <begin position="106"/>
        <end position="124"/>
    </location>
</feature>
<organism evidence="15 16">
    <name type="scientific">Pristionchus pacificus</name>
    <name type="common">Parasitic nematode worm</name>
    <dbReference type="NCBI Taxonomy" id="54126"/>
    <lineage>
        <taxon>Eukaryota</taxon>
        <taxon>Metazoa</taxon>
        <taxon>Ecdysozoa</taxon>
        <taxon>Nematoda</taxon>
        <taxon>Chromadorea</taxon>
        <taxon>Rhabditida</taxon>
        <taxon>Rhabditina</taxon>
        <taxon>Diplogasteromorpha</taxon>
        <taxon>Diplogasteroidea</taxon>
        <taxon>Neodiplogasteridae</taxon>
        <taxon>Pristionchus</taxon>
    </lineage>
</organism>
<feature type="transmembrane region" description="Helical" evidence="14">
    <location>
        <begin position="310"/>
        <end position="333"/>
    </location>
</feature>
<dbReference type="InterPro" id="IPR019548">
    <property type="entry name" value="CTF/NFI_DNA-bd_N"/>
</dbReference>
<proteinExistence type="inferred from homology"/>
<name>A0A2A6CYB3_PRIPA</name>
<feature type="transmembrane region" description="Helical" evidence="14">
    <location>
        <begin position="38"/>
        <end position="63"/>
    </location>
</feature>
<dbReference type="InterPro" id="IPR007757">
    <property type="entry name" value="MT-A70-like"/>
</dbReference>
<dbReference type="EnsemblMetazoa" id="PPA18483.1">
    <property type="protein sequence ID" value="PPA18483.1"/>
    <property type="gene ID" value="WBGene00108037"/>
</dbReference>
<feature type="compositionally biased region" description="Polar residues" evidence="13">
    <location>
        <begin position="1370"/>
        <end position="1387"/>
    </location>
</feature>
<evidence type="ECO:0000313" key="15">
    <source>
        <dbReference type="EnsemblMetazoa" id="PPA18483.1"/>
    </source>
</evidence>
<feature type="transmembrane region" description="Helical" evidence="14">
    <location>
        <begin position="222"/>
        <end position="242"/>
    </location>
</feature>
<feature type="transmembrane region" description="Helical" evidence="14">
    <location>
        <begin position="248"/>
        <end position="268"/>
    </location>
</feature>
<reference evidence="16" key="1">
    <citation type="journal article" date="2008" name="Nat. Genet.">
        <title>The Pristionchus pacificus genome provides a unique perspective on nematode lifestyle and parasitism.</title>
        <authorList>
            <person name="Dieterich C."/>
            <person name="Clifton S.W."/>
            <person name="Schuster L.N."/>
            <person name="Chinwalla A."/>
            <person name="Delehaunty K."/>
            <person name="Dinkelacker I."/>
            <person name="Fulton L."/>
            <person name="Fulton R."/>
            <person name="Godfrey J."/>
            <person name="Minx P."/>
            <person name="Mitreva M."/>
            <person name="Roeseler W."/>
            <person name="Tian H."/>
            <person name="Witte H."/>
            <person name="Yang S.P."/>
            <person name="Wilson R.K."/>
            <person name="Sommer R.J."/>
        </authorList>
    </citation>
    <scope>NUCLEOTIDE SEQUENCE [LARGE SCALE GENOMIC DNA]</scope>
    <source>
        <strain evidence="16">PS312</strain>
    </source>
</reference>
<dbReference type="InterPro" id="IPR029063">
    <property type="entry name" value="SAM-dependent_MTases_sf"/>
</dbReference>
<feature type="transmembrane region" description="Helical" evidence="14">
    <location>
        <begin position="6"/>
        <end position="26"/>
    </location>
</feature>
<comment type="subcellular location">
    <subcellularLocation>
        <location evidence="2">Membrane</location>
        <topology evidence="2">Multi-pass membrane protein</topology>
    </subcellularLocation>
    <subcellularLocation>
        <location evidence="1">Nucleus</location>
    </subcellularLocation>
</comment>
<dbReference type="Proteomes" id="UP000005239">
    <property type="component" value="Unassembled WGS sequence"/>
</dbReference>
<feature type="compositionally biased region" description="Low complexity" evidence="13">
    <location>
        <begin position="1147"/>
        <end position="1163"/>
    </location>
</feature>
<dbReference type="PROSITE" id="PS51143">
    <property type="entry name" value="MT_A70"/>
    <property type="match status" value="1"/>
</dbReference>
<keyword evidence="6" id="KW-0805">Transcription regulation</keyword>
<feature type="region of interest" description="Disordered" evidence="13">
    <location>
        <begin position="1147"/>
        <end position="1170"/>
    </location>
</feature>
<evidence type="ECO:0000256" key="13">
    <source>
        <dbReference type="SAM" id="MobiDB-lite"/>
    </source>
</evidence>
<dbReference type="GO" id="GO:0046873">
    <property type="term" value="F:metal ion transmembrane transporter activity"/>
    <property type="evidence" value="ECO:0007669"/>
    <property type="project" value="InterPro"/>
</dbReference>
<gene>
    <name evidence="15" type="primary">WBGene00108037</name>
</gene>
<dbReference type="GO" id="GO:0006357">
    <property type="term" value="P:regulation of transcription by RNA polymerase II"/>
    <property type="evidence" value="ECO:0000318"/>
    <property type="project" value="GO_Central"/>
</dbReference>
<feature type="region of interest" description="Disordered" evidence="13">
    <location>
        <begin position="1261"/>
        <end position="1285"/>
    </location>
</feature>
<evidence type="ECO:0000256" key="8">
    <source>
        <dbReference type="ARBA" id="ARBA00023136"/>
    </source>
</evidence>
<keyword evidence="9" id="KW-0010">Activator</keyword>
<dbReference type="PROSITE" id="PS51080">
    <property type="entry name" value="CTF_NFI_2"/>
    <property type="match status" value="1"/>
</dbReference>
<evidence type="ECO:0000256" key="1">
    <source>
        <dbReference type="ARBA" id="ARBA00004123"/>
    </source>
</evidence>
<evidence type="ECO:0000256" key="2">
    <source>
        <dbReference type="ARBA" id="ARBA00004141"/>
    </source>
</evidence>
<sequence length="2193" mass="237319">MWVQLGCAFLIFISLIIFSLIPYCGLSVGARSKNGTLLLSLCNCIACGIFLSTCFLGLIPHVIMQERAIRSSWGAAAAAAGMNMGHEHPAEGVKNASAGLSATTDFLLNTQLLVLAGFVIILMIEQSIFACSGHSHSHCEGGGGHSHLHNEDDEELRMGRLNGGGDSTPLVDGLFDDDEDEDMDAIVFRKEGGNDHTNPQHGGHTGHSHAVSLSSGLSLRTLFLLLGLSVHSLFEGLALGLQSEGADFYSMMFAIMLHEILCCLAYGVSLAQQRAPTGAAVVSVLVLSACIPTGMLIALVVSMVEGSSAALIRFVLEALAAGTFVYVACVEMLANELQQLQGRNGVAASFAVTTGVLLMQLDEVDDDFIIWNEEEFINATYESLGYRLHSDLFKIHSQFVMDSAFEKQRTRQKEENFDSDEEDSYKGSEEAKRVHLKLFDGSLEDVNTRLSSIAGKVKKEGRKKGQYRKEIPEDNNLAARSISKSAMEAGIEMRLPGAATVSSTVSIDNLSLATLSMMSPWFESDREKGRVVEIRDNTVTRNYLVPAGSRFHVGDATQINDYSNLNGATFDFIVMDPPWLNLSVKRKKTYSMSDDILGAIDIPSIMEPEGVLAMWVTNSVRVHTMVDKQLKKWGLEKIGVWFWLKATTSGRPTTSFVASLSGKQPYEAVIFCVRKDSRQKLEDDKRLPRRQLIIARKPSIIEIYRKMVPNGVIDRPLEIFARSLYPQCTSIGYEPLLLQNALFFEKLGFPILSLKVDVAGLNGSESLMDHLEIDVGSVADQISPASLGIGAHNLSNEWAYSSTNSPLGVDEDLHPFVEEVLPFVKDFAFTWFNLQALKRKYFKRHNCRISIEEERNIRNELEAEKVDVKQKWAARLLSKLRKDITPTHRDLFVAAIKGQRAGICVVSNADQKGKMRRIDCLRQADKVWRLDLVMVILFKGIPLESTDGERLEKCSECRNPALCINPYHVSITVRELDLFLANYIHTEDREALKEEAFNGMDGRGIWGTGVFSAFEMKSLTRKTLNDVEEDEEGNGPEKEAEYQTRHQRVQNTRRISSEDSWSLRGLVGNSSTPRINSRLGKNLMNGQRSGVHQRRHSNMGNGTPGSHRDMDEELVDDYDEQEVVEVDVLEDEDLDMEGAETLIVPTSSAPTSASTTTKVTPSTNNAVNSPAGISRRVQQKMADRAALDEQPMKHPIKSGGPSGNIILRPVKKRYIDELAEEEAARNLDKRMCLEDQSGASTSSSFAPSSAAAAAAAGVTAAAGRSDGMQQQQHHDQQPPSWSPDKYQRIAPRMVPLLPQGGVVSRPLHRHIVLNNGSVQRRVVVVDSRQLNNQFKQQQQQHPQQQQQGVYLRHAAARPHMASIHAANHSAAGQHQTPPTNAAPSGVSSQKIVLGSCVRGARMGDAPLVTVASRRRPLTPSPINREYALAFAAAAAAAPTSPPMSAITPTCAKTLFSTPLLPASGGAVPKDEHSPPISSPRKNPPVSATPGPSVQSVVVKAEEMSPLLGSGSNSNDSTANLSLLFSAVASMASSLTGSRPSTPSSSSSFHPSIILPLPSTTVPLSLVMGGEDTMSCDSSSRSLLDLALPLASPTTTTVTMAQSATHVVNEVVTKLVASIASPMKQPFPLSIAPSISTTNEHNQEDIHSSIVSAWLCGENGSGEDDELPDVDMNDDFLQIPFYDEEVMRIVLIVRLSNRKQDLVRNIIYYVNMSSSPGGHSTHIRAVSTLFRLLLHYGGPSGNIILRPVKKRYIDELAEEEAARNLDKRMCLEDQSGASTSSSFAPSSAAAAAAAGVTAAAGRSDGMQQQQHHDQQPPSWSPDKYQRIAPRMVPLLPQGGVVSRPLHRHIVLNNGSVQRRVVVVDSRQLNNQFKQQQQQHPQQQQQGVYLRHAAARPHMASIHAANHSAAGQHQTPPTNAAPSGVSSQKIVLGSCVRGARMGDAPLVTVASRRRPLTPSPINREYALAFAAAAAAAPTSPPMSAITPTCAKTLFSTPLLPASGGAVPKDEHSPPISSPRKNPPVSATPGPSVQSVVVKAEEMSPLLGSGSNSNDSTANLSLLFSAVASMASSLTGSRPSTPSSSSSFHPSIILPLPSTTVPLSLVMGGEDTMSCDSSSRSLLDLALPLASPTTTTVTMAQSATHVVNEVVTKLVASIASPMKQPFPLSIAPSISTVMNSPCDFSGLINEETHNSQ</sequence>
<dbReference type="PANTHER" id="PTHR11492:SF8">
    <property type="entry name" value="NUCLEAR FACTOR I, ISOFORM B"/>
    <property type="match status" value="1"/>
</dbReference>
<feature type="region of interest" description="Disordered" evidence="13">
    <location>
        <begin position="1461"/>
        <end position="1493"/>
    </location>
</feature>
<feature type="compositionally biased region" description="Basic and acidic residues" evidence="13">
    <location>
        <begin position="1035"/>
        <end position="1044"/>
    </location>
</feature>
<dbReference type="Pfam" id="PF02535">
    <property type="entry name" value="Zip"/>
    <property type="match status" value="1"/>
</dbReference>
<dbReference type="SMART" id="SM00523">
    <property type="entry name" value="DWA"/>
    <property type="match status" value="1"/>
</dbReference>
<protein>
    <submittedName>
        <fullName evidence="15">Nfi-1</fullName>
    </submittedName>
</protein>
<accession>A0A8R1YIB8</accession>
<evidence type="ECO:0000256" key="11">
    <source>
        <dbReference type="ARBA" id="ARBA00023242"/>
    </source>
</evidence>
<dbReference type="Pfam" id="PF05063">
    <property type="entry name" value="MT-A70"/>
    <property type="match status" value="1"/>
</dbReference>
<dbReference type="GO" id="GO:0000978">
    <property type="term" value="F:RNA polymerase II cis-regulatory region sequence-specific DNA binding"/>
    <property type="evidence" value="ECO:0000318"/>
    <property type="project" value="GO_Central"/>
</dbReference>
<feature type="region of interest" description="Disordered" evidence="13">
    <location>
        <begin position="1998"/>
        <end position="2030"/>
    </location>
</feature>
<feature type="compositionally biased region" description="Polar residues" evidence="13">
    <location>
        <begin position="1907"/>
        <end position="1924"/>
    </location>
</feature>
<feature type="region of interest" description="Disordered" evidence="13">
    <location>
        <begin position="1366"/>
        <end position="1387"/>
    </location>
</feature>
<evidence type="ECO:0000313" key="16">
    <source>
        <dbReference type="Proteomes" id="UP000005239"/>
    </source>
</evidence>
<dbReference type="GO" id="GO:0008168">
    <property type="term" value="F:methyltransferase activity"/>
    <property type="evidence" value="ECO:0007669"/>
    <property type="project" value="InterPro"/>
</dbReference>
<dbReference type="InterPro" id="IPR002052">
    <property type="entry name" value="DNA_methylase_N6_adenine_CS"/>
</dbReference>
<dbReference type="GO" id="GO:0016020">
    <property type="term" value="C:membrane"/>
    <property type="evidence" value="ECO:0007669"/>
    <property type="project" value="UniProtKB-SubCell"/>
</dbReference>
<dbReference type="PROSITE" id="PS00092">
    <property type="entry name" value="N6_MTASE"/>
    <property type="match status" value="1"/>
</dbReference>
<feature type="region of interest" description="Disordered" evidence="13">
    <location>
        <begin position="1798"/>
        <end position="1822"/>
    </location>
</feature>
<evidence type="ECO:0000256" key="6">
    <source>
        <dbReference type="ARBA" id="ARBA00023015"/>
    </source>
</evidence>
<evidence type="ECO:0000256" key="10">
    <source>
        <dbReference type="ARBA" id="ARBA00023163"/>
    </source>
</evidence>
<dbReference type="Pfam" id="PF10524">
    <property type="entry name" value="NfI_DNAbd_pre-N"/>
    <property type="match status" value="1"/>
</dbReference>
<dbReference type="PANTHER" id="PTHR11492">
    <property type="entry name" value="NUCLEAR FACTOR I"/>
    <property type="match status" value="1"/>
</dbReference>
<evidence type="ECO:0000256" key="5">
    <source>
        <dbReference type="ARBA" id="ARBA00022989"/>
    </source>
</evidence>
<keyword evidence="3 14" id="KW-0812">Transmembrane</keyword>
<feature type="region of interest" description="Disordered" evidence="13">
    <location>
        <begin position="1065"/>
        <end position="1108"/>
    </location>
</feature>
<reference evidence="15" key="2">
    <citation type="submission" date="2022-06" db="UniProtKB">
        <authorList>
            <consortium name="EnsemblMetazoa"/>
        </authorList>
    </citation>
    <scope>IDENTIFICATION</scope>
    <source>
        <strain evidence="15">PS312</strain>
    </source>
</reference>
<dbReference type="GO" id="GO:0006260">
    <property type="term" value="P:DNA replication"/>
    <property type="evidence" value="ECO:0007669"/>
    <property type="project" value="UniProtKB-KW"/>
</dbReference>
<accession>A0A2A6CYB3</accession>